<dbReference type="PRINTS" id="PR00625">
    <property type="entry name" value="JDOMAIN"/>
</dbReference>
<dbReference type="SUPFAM" id="SSF46565">
    <property type="entry name" value="Chaperone J-domain"/>
    <property type="match status" value="1"/>
</dbReference>
<dbReference type="PANTHER" id="PTHR44825">
    <property type="match status" value="1"/>
</dbReference>
<dbReference type="InterPro" id="IPR001623">
    <property type="entry name" value="DnaJ_domain"/>
</dbReference>
<keyword evidence="2" id="KW-0472">Membrane</keyword>
<organism evidence="4">
    <name type="scientific">Clastoptera arizonana</name>
    <name type="common">Arizona spittle bug</name>
    <dbReference type="NCBI Taxonomy" id="38151"/>
    <lineage>
        <taxon>Eukaryota</taxon>
        <taxon>Metazoa</taxon>
        <taxon>Ecdysozoa</taxon>
        <taxon>Arthropoda</taxon>
        <taxon>Hexapoda</taxon>
        <taxon>Insecta</taxon>
        <taxon>Pterygota</taxon>
        <taxon>Neoptera</taxon>
        <taxon>Paraneoptera</taxon>
        <taxon>Hemiptera</taxon>
        <taxon>Auchenorrhyncha</taxon>
        <taxon>Cercopoidea</taxon>
        <taxon>Clastopteridae</taxon>
        <taxon>Clastoptera</taxon>
    </lineage>
</organism>
<feature type="region of interest" description="Disordered" evidence="1">
    <location>
        <begin position="113"/>
        <end position="141"/>
    </location>
</feature>
<evidence type="ECO:0000313" key="4">
    <source>
        <dbReference type="EMBL" id="JAS06676.1"/>
    </source>
</evidence>
<accession>A0A1B6BZH9</accession>
<dbReference type="InterPro" id="IPR052763">
    <property type="entry name" value="DnaJ_C4"/>
</dbReference>
<dbReference type="SMART" id="SM00271">
    <property type="entry name" value="DnaJ"/>
    <property type="match status" value="1"/>
</dbReference>
<feature type="domain" description="J" evidence="3">
    <location>
        <begin position="35"/>
        <end position="99"/>
    </location>
</feature>
<dbReference type="PROSITE" id="PS50076">
    <property type="entry name" value="DNAJ_2"/>
    <property type="match status" value="1"/>
</dbReference>
<keyword evidence="2" id="KW-1133">Transmembrane helix</keyword>
<evidence type="ECO:0000256" key="2">
    <source>
        <dbReference type="SAM" id="Phobius"/>
    </source>
</evidence>
<evidence type="ECO:0000256" key="1">
    <source>
        <dbReference type="SAM" id="MobiDB-lite"/>
    </source>
</evidence>
<feature type="compositionally biased region" description="Basic and acidic residues" evidence="1">
    <location>
        <begin position="128"/>
        <end position="139"/>
    </location>
</feature>
<dbReference type="Gene3D" id="1.10.287.110">
    <property type="entry name" value="DnaJ domain"/>
    <property type="match status" value="1"/>
</dbReference>
<gene>
    <name evidence="4" type="ORF">g.3670</name>
</gene>
<dbReference type="InterPro" id="IPR036869">
    <property type="entry name" value="J_dom_sf"/>
</dbReference>
<dbReference type="Pfam" id="PF00226">
    <property type="entry name" value="DnaJ"/>
    <property type="match status" value="1"/>
</dbReference>
<keyword evidence="2" id="KW-0812">Transmembrane</keyword>
<evidence type="ECO:0000259" key="3">
    <source>
        <dbReference type="PROSITE" id="PS50076"/>
    </source>
</evidence>
<reference evidence="4" key="1">
    <citation type="submission" date="2015-12" db="EMBL/GenBank/DDBJ databases">
        <title>De novo transcriptome assembly of four potential Pierce s Disease insect vectors from Arizona vineyards.</title>
        <authorList>
            <person name="Tassone E.E."/>
        </authorList>
    </citation>
    <scope>NUCLEOTIDE SEQUENCE</scope>
</reference>
<feature type="transmembrane region" description="Helical" evidence="2">
    <location>
        <begin position="157"/>
        <end position="182"/>
    </location>
</feature>
<dbReference type="EMBL" id="GEDC01030622">
    <property type="protein sequence ID" value="JAS06676.1"/>
    <property type="molecule type" value="Transcribed_RNA"/>
</dbReference>
<protein>
    <recommendedName>
        <fullName evidence="3">J domain-containing protein</fullName>
    </recommendedName>
</protein>
<name>A0A1B6BZH9_9HEMI</name>
<sequence>MLLQRFNRGIILKNCITLVSATSQSSYSTRKSSETHYDVLKLPKTCSSRQIRDAFIKLSKESHPDRNSDPKTHEKFVRINEAYNTLIKPDSRAEYDYKIFIQVKQTQRTHVQNDPIYQKPFRDPSFYENRDRSKDDENKNQPYYGIKGINRVSNKTLVLFIAVFTFFGVGLQVLAIMGSLTFSRSDMMQRSKEFGDNYKAVKMRAAEYGNLERQIEEMERRRSGV</sequence>
<dbReference type="CDD" id="cd06257">
    <property type="entry name" value="DnaJ"/>
    <property type="match status" value="1"/>
</dbReference>
<dbReference type="PANTHER" id="PTHR44825:SF1">
    <property type="entry name" value="DNAJ HOMOLOG SUBFAMILY C MEMBER 4"/>
    <property type="match status" value="1"/>
</dbReference>
<proteinExistence type="predicted"/>
<dbReference type="AlphaFoldDB" id="A0A1B6BZH9"/>